<proteinExistence type="predicted"/>
<evidence type="ECO:0000259" key="1">
    <source>
        <dbReference type="Pfam" id="PF21787"/>
    </source>
</evidence>
<name>A0AAE1GVR5_9NEOP</name>
<comment type="caution">
    <text evidence="2">The sequence shown here is derived from an EMBL/GenBank/DDBJ whole genome shotgun (WGS) entry which is preliminary data.</text>
</comment>
<dbReference type="InterPro" id="IPR048365">
    <property type="entry name" value="TNP-like_RNaseH_N"/>
</dbReference>
<dbReference type="Pfam" id="PF21787">
    <property type="entry name" value="TNP-like_RNaseH_N"/>
    <property type="match status" value="1"/>
</dbReference>
<reference evidence="2" key="1">
    <citation type="submission" date="2021-07" db="EMBL/GenBank/DDBJ databases">
        <authorList>
            <person name="Catto M.A."/>
            <person name="Jacobson A."/>
            <person name="Kennedy G."/>
            <person name="Labadie P."/>
            <person name="Hunt B.G."/>
            <person name="Srinivasan R."/>
        </authorList>
    </citation>
    <scope>NUCLEOTIDE SEQUENCE</scope>
    <source>
        <strain evidence="2">PL_HMW_Pooled</strain>
        <tissue evidence="2">Head</tissue>
    </source>
</reference>
<evidence type="ECO:0000313" key="3">
    <source>
        <dbReference type="Proteomes" id="UP001219518"/>
    </source>
</evidence>
<dbReference type="Proteomes" id="UP001219518">
    <property type="component" value="Unassembled WGS sequence"/>
</dbReference>
<dbReference type="EMBL" id="JAHWGI010000147">
    <property type="protein sequence ID" value="KAK3910122.1"/>
    <property type="molecule type" value="Genomic_DNA"/>
</dbReference>
<organism evidence="2 3">
    <name type="scientific">Frankliniella fusca</name>
    <dbReference type="NCBI Taxonomy" id="407009"/>
    <lineage>
        <taxon>Eukaryota</taxon>
        <taxon>Metazoa</taxon>
        <taxon>Ecdysozoa</taxon>
        <taxon>Arthropoda</taxon>
        <taxon>Hexapoda</taxon>
        <taxon>Insecta</taxon>
        <taxon>Pterygota</taxon>
        <taxon>Neoptera</taxon>
        <taxon>Paraneoptera</taxon>
        <taxon>Thysanoptera</taxon>
        <taxon>Terebrantia</taxon>
        <taxon>Thripoidea</taxon>
        <taxon>Thripidae</taxon>
        <taxon>Frankliniella</taxon>
    </lineage>
</organism>
<dbReference type="AlphaFoldDB" id="A0AAE1GVR5"/>
<evidence type="ECO:0000313" key="2">
    <source>
        <dbReference type="EMBL" id="KAK3910122.1"/>
    </source>
</evidence>
<reference evidence="2" key="2">
    <citation type="journal article" date="2023" name="BMC Genomics">
        <title>Pest status, molecular evolution, and epigenetic factors derived from the genome assembly of Frankliniella fusca, a thysanopteran phytovirus vector.</title>
        <authorList>
            <person name="Catto M.A."/>
            <person name="Labadie P.E."/>
            <person name="Jacobson A.L."/>
            <person name="Kennedy G.G."/>
            <person name="Srinivasan R."/>
            <person name="Hunt B.G."/>
        </authorList>
    </citation>
    <scope>NUCLEOTIDE SEQUENCE</scope>
    <source>
        <strain evidence="2">PL_HMW_Pooled</strain>
    </source>
</reference>
<accession>A0AAE1GVR5</accession>
<feature type="domain" description="Transposable element P transposase-like RNase H" evidence="1">
    <location>
        <begin position="11"/>
        <end position="82"/>
    </location>
</feature>
<protein>
    <submittedName>
        <fullName evidence="2">Light-independent protochlorophyllide reductase subunit B</fullName>
    </submittedName>
</protein>
<sequence>MTSDVDILIPKKPQLAKKVLAYMLIGLYNNIHKVVGLFSTTDVTAVQIYSRTWDVIYNLEAMGLKIICLICDGAGSNKKFFSMHKSWNESAEYRDVEEKPSAFLEGSRKVI</sequence>
<gene>
    <name evidence="2" type="ORF">KUF71_000700</name>
</gene>
<keyword evidence="3" id="KW-1185">Reference proteome</keyword>